<keyword evidence="4" id="KW-1185">Reference proteome</keyword>
<evidence type="ECO:0000256" key="1">
    <source>
        <dbReference type="SAM" id="Phobius"/>
    </source>
</evidence>
<dbReference type="InterPro" id="IPR018649">
    <property type="entry name" value="SHOCT"/>
</dbReference>
<evidence type="ECO:0000313" key="4">
    <source>
        <dbReference type="Proteomes" id="UP000001017"/>
    </source>
</evidence>
<keyword evidence="1" id="KW-0472">Membrane</keyword>
<dbReference type="AlphaFoldDB" id="Q979D6"/>
<dbReference type="STRING" id="273116.gene:9382030"/>
<dbReference type="eggNOG" id="arCOG03911">
    <property type="taxonomic scope" value="Archaea"/>
</dbReference>
<feature type="domain" description="SHOCT" evidence="2">
    <location>
        <begin position="82"/>
        <end position="105"/>
    </location>
</feature>
<protein>
    <submittedName>
        <fullName evidence="3">TVG1262323 protein</fullName>
    </submittedName>
</protein>
<reference evidence="3 4" key="1">
    <citation type="journal article" date="1999" name="Proc. Jpn. Acad.">
        <title>Determination of the complete genomic DNA sequence of Thermoplasma volvanium GSS1.</title>
        <authorList>
            <person name="Kawashima T."/>
            <person name="Yamamoto Y."/>
            <person name="Aramaki H."/>
            <person name="Nunoshiba T."/>
            <person name="Kawamoto T."/>
            <person name="Watanabe K."/>
            <person name="Yamazaki M."/>
            <person name="Kanehori K."/>
            <person name="Amano N."/>
            <person name="Ohya Y."/>
            <person name="Makino K."/>
            <person name="Suzuki M."/>
        </authorList>
    </citation>
    <scope>NUCLEOTIDE SEQUENCE [LARGE SCALE GENOMIC DNA]</scope>
    <source>
        <strain evidence="4">ATCC 51530 / DSM 4299 / JCM 9571 / NBRC 15438 / GSS1</strain>
    </source>
</reference>
<evidence type="ECO:0000259" key="2">
    <source>
        <dbReference type="Pfam" id="PF09851"/>
    </source>
</evidence>
<organism evidence="3 4">
    <name type="scientific">Thermoplasma volcanium (strain ATCC 51530 / DSM 4299 / JCM 9571 / NBRC 15438 / GSS1)</name>
    <dbReference type="NCBI Taxonomy" id="273116"/>
    <lineage>
        <taxon>Archaea</taxon>
        <taxon>Methanobacteriati</taxon>
        <taxon>Thermoplasmatota</taxon>
        <taxon>Thermoplasmata</taxon>
        <taxon>Thermoplasmatales</taxon>
        <taxon>Thermoplasmataceae</taxon>
        <taxon>Thermoplasma</taxon>
    </lineage>
</organism>
<proteinExistence type="predicted"/>
<keyword evidence="1" id="KW-0812">Transmembrane</keyword>
<dbReference type="PaxDb" id="273116-14325463"/>
<name>Q979D6_THEVO</name>
<feature type="transmembrane region" description="Helical" evidence="1">
    <location>
        <begin position="39"/>
        <end position="64"/>
    </location>
</feature>
<sequence>MWILIGLIAVVVVLSLIPIGIYGVGYRGPYFGMMGLPYYGMYFFMPIMAAISILVIILFIYLIAGAFHDGSIMSDENSRATEILKERYAKGEISEEEYRKKLDELKK</sequence>
<keyword evidence="1" id="KW-1133">Transmembrane helix</keyword>
<dbReference type="Pfam" id="PF09851">
    <property type="entry name" value="SHOCT"/>
    <property type="match status" value="1"/>
</dbReference>
<dbReference type="HOGENOM" id="CLU_2204261_0_0_2"/>
<evidence type="ECO:0000313" key="3">
    <source>
        <dbReference type="EMBL" id="BAB60367.1"/>
    </source>
</evidence>
<dbReference type="EMBL" id="BA000011">
    <property type="protein sequence ID" value="BAB60367.1"/>
    <property type="molecule type" value="Genomic_DNA"/>
</dbReference>
<dbReference type="Proteomes" id="UP000001017">
    <property type="component" value="Chromosome"/>
</dbReference>
<accession>Q979D6</accession>
<reference evidence="3 4" key="2">
    <citation type="journal article" date="2000" name="Proc. Natl. Acad. Sci. U.S.A.">
        <title>Archaeal adaptation to higher temperatures revealed by genomic sequence of Thermoplasma volcanium.</title>
        <authorList>
            <person name="Kawashima T."/>
            <person name="Amano N."/>
            <person name="Koike H."/>
            <person name="Makino S."/>
            <person name="Higuchi S."/>
            <person name="Kawashima-Ohya Y."/>
            <person name="Watanabe K."/>
            <person name="Yamazaki M."/>
            <person name="Kanehori K."/>
            <person name="Kawamoto T."/>
            <person name="Nunoshiba T."/>
            <person name="Yamamoto Y."/>
            <person name="Aramaki H."/>
            <person name="Makino K."/>
            <person name="Suzuki M."/>
        </authorList>
    </citation>
    <scope>NUCLEOTIDE SEQUENCE [LARGE SCALE GENOMIC DNA]</scope>
    <source>
        <strain evidence="4">ATCC 51530 / DSM 4299 / JCM 9571 / NBRC 15438 / GSS1</strain>
    </source>
</reference>
<dbReference type="KEGG" id="tvo:TVG1262323"/>
<gene>
    <name evidence="3" type="ORF">TVG1262323</name>
</gene>